<dbReference type="GeneID" id="67014832"/>
<dbReference type="RefSeq" id="XP_043166833.1">
    <property type="nucleotide sequence ID" value="XM_043310898.1"/>
</dbReference>
<keyword evidence="1" id="KW-0812">Transmembrane</keyword>
<feature type="transmembrane region" description="Helical" evidence="1">
    <location>
        <begin position="299"/>
        <end position="318"/>
    </location>
</feature>
<accession>A0A8J2HZX9</accession>
<organism evidence="2 3">
    <name type="scientific">Alternaria atra</name>
    <dbReference type="NCBI Taxonomy" id="119953"/>
    <lineage>
        <taxon>Eukaryota</taxon>
        <taxon>Fungi</taxon>
        <taxon>Dikarya</taxon>
        <taxon>Ascomycota</taxon>
        <taxon>Pezizomycotina</taxon>
        <taxon>Dothideomycetes</taxon>
        <taxon>Pleosporomycetidae</taxon>
        <taxon>Pleosporales</taxon>
        <taxon>Pleosporineae</taxon>
        <taxon>Pleosporaceae</taxon>
        <taxon>Alternaria</taxon>
        <taxon>Alternaria sect. Ulocladioides</taxon>
    </lineage>
</organism>
<dbReference type="AlphaFoldDB" id="A0A8J2HZX9"/>
<keyword evidence="1" id="KW-1133">Transmembrane helix</keyword>
<keyword evidence="1" id="KW-0472">Membrane</keyword>
<evidence type="ECO:0000313" key="3">
    <source>
        <dbReference type="Proteomes" id="UP000676310"/>
    </source>
</evidence>
<dbReference type="EMBL" id="CAJRGZ010000016">
    <property type="protein sequence ID" value="CAG5153697.1"/>
    <property type="molecule type" value="Genomic_DNA"/>
</dbReference>
<dbReference type="Proteomes" id="UP000676310">
    <property type="component" value="Unassembled WGS sequence"/>
</dbReference>
<comment type="caution">
    <text evidence="2">The sequence shown here is derived from an EMBL/GenBank/DDBJ whole genome shotgun (WGS) entry which is preliminary data.</text>
</comment>
<reference evidence="2" key="1">
    <citation type="submission" date="2021-05" db="EMBL/GenBank/DDBJ databases">
        <authorList>
            <person name="Stam R."/>
        </authorList>
    </citation>
    <scope>NUCLEOTIDE SEQUENCE</scope>
    <source>
        <strain evidence="2">CS162</strain>
    </source>
</reference>
<sequence>MLALTETTTEHQALAIQDLLRHYVTFQTSLEVKISTEGYHIFQLEHHFPYFTLQRTIPEDLRKPGSKTSTRKLGTDLSFLNSRDGLGTYRMYQAQSSFTVCGSDNTRWIAYNLEDTGFNSDREIGDDERDNYGWRDQISMGKFDTNVPLTDARDYYLAISLIKAKHARNEIQRVIERVEASFRNHMTNRPFSATSATEQSAISKWNEAMLGLLAMLIQDLEDKVDCWVNFQRWDLDCFNDPNATLLPHVFENIVNNSIELQNVYEELRAYGKKLACFQEASKRLACQLDYRLSLQGSKIGEFTIVIVSPIIIVSNIFATPNIVLPHERSGLSFFLSVAAVALLLWFLLLLKGSWFDRQGWWEKLSRRGRTARRRQNSSIGPVKNGELSVLRRRDMHAGLTGNRK</sequence>
<name>A0A8J2HZX9_9PLEO</name>
<evidence type="ECO:0000313" key="2">
    <source>
        <dbReference type="EMBL" id="CAG5153697.1"/>
    </source>
</evidence>
<proteinExistence type="predicted"/>
<gene>
    <name evidence="2" type="ORF">ALTATR162_LOCUS3292</name>
</gene>
<protein>
    <submittedName>
        <fullName evidence="2">Uncharacterized protein</fullName>
    </submittedName>
</protein>
<evidence type="ECO:0000256" key="1">
    <source>
        <dbReference type="SAM" id="Phobius"/>
    </source>
</evidence>
<keyword evidence="3" id="KW-1185">Reference proteome</keyword>
<dbReference type="OrthoDB" id="5428055at2759"/>
<feature type="transmembrane region" description="Helical" evidence="1">
    <location>
        <begin position="330"/>
        <end position="350"/>
    </location>
</feature>